<comment type="cofactor">
    <cofactor evidence="2 8">
        <name>FAD</name>
        <dbReference type="ChEBI" id="CHEBI:57692"/>
    </cofactor>
</comment>
<comment type="catalytic activity">
    <reaction evidence="1 8">
        <text>(S)-malate + a quinone = a quinol + oxaloacetate</text>
        <dbReference type="Rhea" id="RHEA:46012"/>
        <dbReference type="ChEBI" id="CHEBI:15589"/>
        <dbReference type="ChEBI" id="CHEBI:16452"/>
        <dbReference type="ChEBI" id="CHEBI:24646"/>
        <dbReference type="ChEBI" id="CHEBI:132124"/>
        <dbReference type="EC" id="1.1.5.4"/>
    </reaction>
</comment>
<dbReference type="InterPro" id="IPR036188">
    <property type="entry name" value="FAD/NAD-bd_sf"/>
</dbReference>
<evidence type="ECO:0000256" key="3">
    <source>
        <dbReference type="ARBA" id="ARBA00005012"/>
    </source>
</evidence>
<gene>
    <name evidence="8 9" type="primary">mqo</name>
    <name evidence="9" type="ORF">GCM10010974_00780</name>
</gene>
<keyword evidence="6 8" id="KW-0274">FAD</keyword>
<dbReference type="Gene3D" id="3.30.9.10">
    <property type="entry name" value="D-Amino Acid Oxidase, subunit A, domain 2"/>
    <property type="match status" value="1"/>
</dbReference>
<evidence type="ECO:0000256" key="2">
    <source>
        <dbReference type="ARBA" id="ARBA00001974"/>
    </source>
</evidence>
<evidence type="ECO:0000256" key="6">
    <source>
        <dbReference type="ARBA" id="ARBA00022827"/>
    </source>
</evidence>
<comment type="pathway">
    <text evidence="3 8">Carbohydrate metabolism; tricarboxylic acid cycle; oxaloacetate from (S)-malate (quinone route): step 1/1.</text>
</comment>
<evidence type="ECO:0000313" key="10">
    <source>
        <dbReference type="Proteomes" id="UP000632322"/>
    </source>
</evidence>
<dbReference type="PANTHER" id="PTHR43104">
    <property type="entry name" value="L-2-HYDROXYGLUTARATE DEHYDROGENASE, MITOCHONDRIAL"/>
    <property type="match status" value="1"/>
</dbReference>
<proteinExistence type="inferred from homology"/>
<evidence type="ECO:0000313" key="9">
    <source>
        <dbReference type="EMBL" id="GGC22031.1"/>
    </source>
</evidence>
<keyword evidence="4 8" id="KW-0816">Tricarboxylic acid cycle</keyword>
<comment type="caution">
    <text evidence="9">The sequence shown here is derived from an EMBL/GenBank/DDBJ whole genome shotgun (WGS) entry which is preliminary data.</text>
</comment>
<keyword evidence="10" id="KW-1185">Reference proteome</keyword>
<name>A0ABQ1LFM1_9MICO</name>
<dbReference type="HAMAP" id="MF_00212">
    <property type="entry name" value="MQO"/>
    <property type="match status" value="1"/>
</dbReference>
<sequence>MGAHGENMTANPKHTDQLPDADVVLIGAGIMSATLGSMLTLLDPDLRILVLEKAEDIAGESSDPWNNAGTGHSGYCELNYMPDPADGAKPAEIAGQFHLTRQWWAHLVRLGLLDPADFIRSAPHMNLVFGDTDVTYLRRRVDTLKADPLFSAMEYTEDPDTIARWAPLTMEGRADSDEPMAAARHPRGTDVDFGALTSALLSIGSTEVRAGHTVTRLESRAPGWTVSGSTPAGPFAVHAKTVFVGAGGFALRLLQKARIPEVRGYAVLPVGAAFYRCSTPAVVARHDAKVYGQADVGAPPMSVPHLDRRVVDGKEHLLFGPYATFSTKLLKHGRLSDFFTTVRPDNLHVIAAAGLQNLSLVSFLVKELAASPSRKFAQLRRYLPLARRNEWTLVPAGQRAQLVKPDRQKIGVLQQGTELVVSADGSIAGLLGASPGASTAVPIMVDLLKQAFPAQWHDSWGSQIAEAVPDLDRTDWTAEAVARSHATTDGVLGLSPVNFA</sequence>
<dbReference type="EC" id="1.1.5.4" evidence="8"/>
<comment type="similarity">
    <text evidence="8">Belongs to the MQO family.</text>
</comment>
<evidence type="ECO:0000256" key="5">
    <source>
        <dbReference type="ARBA" id="ARBA00022630"/>
    </source>
</evidence>
<accession>A0ABQ1LFM1</accession>
<dbReference type="Proteomes" id="UP000632322">
    <property type="component" value="Unassembled WGS sequence"/>
</dbReference>
<evidence type="ECO:0000256" key="8">
    <source>
        <dbReference type="HAMAP-Rule" id="MF_00212"/>
    </source>
</evidence>
<dbReference type="SUPFAM" id="SSF51905">
    <property type="entry name" value="FAD/NAD(P)-binding domain"/>
    <property type="match status" value="1"/>
</dbReference>
<dbReference type="NCBIfam" id="NF003606">
    <property type="entry name" value="PRK05257.2-1"/>
    <property type="match status" value="1"/>
</dbReference>
<reference evidence="10" key="1">
    <citation type="journal article" date="2019" name="Int. J. Syst. Evol. Microbiol.">
        <title>The Global Catalogue of Microorganisms (GCM) 10K type strain sequencing project: providing services to taxonomists for standard genome sequencing and annotation.</title>
        <authorList>
            <consortium name="The Broad Institute Genomics Platform"/>
            <consortium name="The Broad Institute Genome Sequencing Center for Infectious Disease"/>
            <person name="Wu L."/>
            <person name="Ma J."/>
        </authorList>
    </citation>
    <scope>NUCLEOTIDE SEQUENCE [LARGE SCALE GENOMIC DNA]</scope>
    <source>
        <strain evidence="10">CGMCC 1.15472</strain>
    </source>
</reference>
<evidence type="ECO:0000256" key="7">
    <source>
        <dbReference type="ARBA" id="ARBA00023002"/>
    </source>
</evidence>
<dbReference type="PANTHER" id="PTHR43104:SF2">
    <property type="entry name" value="L-2-HYDROXYGLUTARATE DEHYDROGENASE, MITOCHONDRIAL"/>
    <property type="match status" value="1"/>
</dbReference>
<evidence type="ECO:0000256" key="1">
    <source>
        <dbReference type="ARBA" id="ARBA00001139"/>
    </source>
</evidence>
<protein>
    <recommendedName>
        <fullName evidence="8">Probable malate:quinone oxidoreductase</fullName>
        <ecNumber evidence="8">1.1.5.4</ecNumber>
    </recommendedName>
    <alternativeName>
        <fullName evidence="8">MQO</fullName>
    </alternativeName>
    <alternativeName>
        <fullName evidence="8">Malate dehydrogenase [quinone]</fullName>
    </alternativeName>
</protein>
<dbReference type="Pfam" id="PF06039">
    <property type="entry name" value="Mqo"/>
    <property type="match status" value="1"/>
</dbReference>
<dbReference type="Gene3D" id="3.50.50.60">
    <property type="entry name" value="FAD/NAD(P)-binding domain"/>
    <property type="match status" value="1"/>
</dbReference>
<keyword evidence="5 8" id="KW-0285">Flavoprotein</keyword>
<dbReference type="InterPro" id="IPR006231">
    <property type="entry name" value="MQO"/>
</dbReference>
<dbReference type="EMBL" id="BMJG01000001">
    <property type="protein sequence ID" value="GGC22031.1"/>
    <property type="molecule type" value="Genomic_DNA"/>
</dbReference>
<keyword evidence="7 8" id="KW-0560">Oxidoreductase</keyword>
<organism evidence="9 10">
    <name type="scientific">Brevibacterium sediminis</name>
    <dbReference type="NCBI Taxonomy" id="1857024"/>
    <lineage>
        <taxon>Bacteria</taxon>
        <taxon>Bacillati</taxon>
        <taxon>Actinomycetota</taxon>
        <taxon>Actinomycetes</taxon>
        <taxon>Micrococcales</taxon>
        <taxon>Brevibacteriaceae</taxon>
        <taxon>Brevibacterium</taxon>
    </lineage>
</organism>
<evidence type="ECO:0000256" key="4">
    <source>
        <dbReference type="ARBA" id="ARBA00022532"/>
    </source>
</evidence>